<feature type="domain" description="ITPR-interacting" evidence="2">
    <location>
        <begin position="590"/>
        <end position="740"/>
    </location>
</feature>
<feature type="region of interest" description="Disordered" evidence="1">
    <location>
        <begin position="198"/>
        <end position="249"/>
    </location>
</feature>
<name>A0A182NGV3_9DIPT</name>
<dbReference type="InterPro" id="IPR029325">
    <property type="entry name" value="ITPR-bd"/>
</dbReference>
<keyword evidence="4" id="KW-1185">Reference proteome</keyword>
<dbReference type="InterPro" id="IPR043444">
    <property type="entry name" value="TESPA1-like"/>
</dbReference>
<feature type="compositionally biased region" description="Low complexity" evidence="1">
    <location>
        <begin position="596"/>
        <end position="605"/>
    </location>
</feature>
<proteinExistence type="predicted"/>
<protein>
    <recommendedName>
        <fullName evidence="2">ITPR-interacting domain-containing protein</fullName>
    </recommendedName>
</protein>
<accession>A0A182NGV3</accession>
<feature type="region of interest" description="Disordered" evidence="1">
    <location>
        <begin position="127"/>
        <end position="148"/>
    </location>
</feature>
<dbReference type="GO" id="GO:0005102">
    <property type="term" value="F:signaling receptor binding"/>
    <property type="evidence" value="ECO:0007669"/>
    <property type="project" value="InterPro"/>
</dbReference>
<reference evidence="3" key="2">
    <citation type="submission" date="2020-05" db="UniProtKB">
        <authorList>
            <consortium name="EnsemblMetazoa"/>
        </authorList>
    </citation>
    <scope>IDENTIFICATION</scope>
    <source>
        <strain evidence="3">WRAIR2</strain>
    </source>
</reference>
<dbReference type="AlphaFoldDB" id="A0A182NGV3"/>
<evidence type="ECO:0000259" key="2">
    <source>
        <dbReference type="SMART" id="SM01257"/>
    </source>
</evidence>
<feature type="compositionally biased region" description="Polar residues" evidence="1">
    <location>
        <begin position="289"/>
        <end position="302"/>
    </location>
</feature>
<feature type="compositionally biased region" description="Low complexity" evidence="1">
    <location>
        <begin position="565"/>
        <end position="584"/>
    </location>
</feature>
<evidence type="ECO:0000313" key="4">
    <source>
        <dbReference type="Proteomes" id="UP000075884"/>
    </source>
</evidence>
<feature type="compositionally biased region" description="Low complexity" evidence="1">
    <location>
        <begin position="527"/>
        <end position="547"/>
    </location>
</feature>
<dbReference type="PANTHER" id="PTHR17469">
    <property type="entry name" value="SPERM SPECIFIC ANTIGEN 2-RELATED"/>
    <property type="match status" value="1"/>
</dbReference>
<feature type="compositionally biased region" description="Polar residues" evidence="1">
    <location>
        <begin position="202"/>
        <end position="214"/>
    </location>
</feature>
<dbReference type="VEuPathDB" id="VectorBase:ADIR006876"/>
<reference evidence="4" key="1">
    <citation type="submission" date="2013-03" db="EMBL/GenBank/DDBJ databases">
        <title>The Genome Sequence of Anopheles dirus WRAIR2.</title>
        <authorList>
            <consortium name="The Broad Institute Genomics Platform"/>
            <person name="Neafsey D.E."/>
            <person name="Walton C."/>
            <person name="Walker B."/>
            <person name="Young S.K."/>
            <person name="Zeng Q."/>
            <person name="Gargeya S."/>
            <person name="Fitzgerald M."/>
            <person name="Haas B."/>
            <person name="Abouelleil A."/>
            <person name="Allen A.W."/>
            <person name="Alvarado L."/>
            <person name="Arachchi H.M."/>
            <person name="Berlin A.M."/>
            <person name="Chapman S.B."/>
            <person name="Gainer-Dewar J."/>
            <person name="Goldberg J."/>
            <person name="Griggs A."/>
            <person name="Gujja S."/>
            <person name="Hansen M."/>
            <person name="Howarth C."/>
            <person name="Imamovic A."/>
            <person name="Ireland A."/>
            <person name="Larimer J."/>
            <person name="McCowan C."/>
            <person name="Murphy C."/>
            <person name="Pearson M."/>
            <person name="Poon T.W."/>
            <person name="Priest M."/>
            <person name="Roberts A."/>
            <person name="Saif S."/>
            <person name="Shea T."/>
            <person name="Sisk P."/>
            <person name="Sykes S."/>
            <person name="Wortman J."/>
            <person name="Nusbaum C."/>
            <person name="Birren B."/>
        </authorList>
    </citation>
    <scope>NUCLEOTIDE SEQUENCE [LARGE SCALE GENOMIC DNA]</scope>
    <source>
        <strain evidence="4">WRAIR2</strain>
    </source>
</reference>
<dbReference type="SMART" id="SM01257">
    <property type="entry name" value="KRAP_IP3R_bind"/>
    <property type="match status" value="1"/>
</dbReference>
<dbReference type="Pfam" id="PF14722">
    <property type="entry name" value="KRAP_IP3R_bind"/>
    <property type="match status" value="1"/>
</dbReference>
<feature type="region of interest" description="Disordered" evidence="1">
    <location>
        <begin position="713"/>
        <end position="747"/>
    </location>
</feature>
<dbReference type="PANTHER" id="PTHR17469:SF15">
    <property type="entry name" value="ITPR-INTERACTING DOMAIN-CONTAINING PROTEIN"/>
    <property type="match status" value="1"/>
</dbReference>
<dbReference type="EnsemblMetazoa" id="ADIR006876-RA">
    <property type="protein sequence ID" value="ADIR006876-PA"/>
    <property type="gene ID" value="ADIR006876"/>
</dbReference>
<evidence type="ECO:0000313" key="3">
    <source>
        <dbReference type="EnsemblMetazoa" id="ADIR006876-PA"/>
    </source>
</evidence>
<evidence type="ECO:0000256" key="1">
    <source>
        <dbReference type="SAM" id="MobiDB-lite"/>
    </source>
</evidence>
<feature type="region of interest" description="Disordered" evidence="1">
    <location>
        <begin position="527"/>
        <end position="605"/>
    </location>
</feature>
<sequence>VHQVSDQNAQEGSSIPFVKCTKVYWDFIVLVVNIRFAHGGRKTFARETMFEVIFLERMEIEHLLRYLAAGKGDDTVGQSHMHRIRSRHIIRSRVRYWLNDIVDEMRKKSPASVQKWVDSIQIPTGAGASAGVDNEIIPPTQAGDGAMADESDFSRLTDQLAATVQQTNAARTPDELDHHDWVGIEEHLDAGEADPEEGYAQENANQPQSSQSEHVLSDKRSVNRKTTSTTASHGAPAEPQSATLTTSTPKAIRMDDCARQSPVADGAATSGLSIRSFLSKKSLLGKFSRSGSQLDQSPTADNVSEGLESAEVEGDRQHAEESGGAVPSSNSPFVVGRSKINEFYDKLNMNKAKYGLIKAKKLDIRNMLSSGGSSNKRDTGDVAQNVCEPSVQPTPTDEFVADEVDAEPRLACESDVEVSVVDVDPSDAYEFSFDESFPKSDELIAGLISEEDEEEEEKENLLDAASYLNPPKPKTHRMGIGRIGRSSSENPRATARRYNLMEIGRSFSEMNDDDDSFAISECNNSCPNPSSLNTSSSINNGSLGNLTRSVPVSPIPRTASKLSIQHQDTSHQQQQHGNQQQPSSPRRRSTMLVKDSSLQSDSSRCSSVESLLNARKPDPEKILLNLGFGPAPHSTDVLAKIPKRFLKPSQVRGVDTEAFLRQQQLSMHIHENSVLGYRGLVGNPHIPPSMIVAKIMERFQENDSKTRLTAAGVPLAQSDSRNSSGPPSPVPMARHASLATADGRLKF</sequence>
<feature type="compositionally biased region" description="Polar residues" evidence="1">
    <location>
        <begin position="240"/>
        <end position="249"/>
    </location>
</feature>
<organism evidence="3 4">
    <name type="scientific">Anopheles dirus</name>
    <dbReference type="NCBI Taxonomy" id="7168"/>
    <lineage>
        <taxon>Eukaryota</taxon>
        <taxon>Metazoa</taxon>
        <taxon>Ecdysozoa</taxon>
        <taxon>Arthropoda</taxon>
        <taxon>Hexapoda</taxon>
        <taxon>Insecta</taxon>
        <taxon>Pterygota</taxon>
        <taxon>Neoptera</taxon>
        <taxon>Endopterygota</taxon>
        <taxon>Diptera</taxon>
        <taxon>Nematocera</taxon>
        <taxon>Culicoidea</taxon>
        <taxon>Culicidae</taxon>
        <taxon>Anophelinae</taxon>
        <taxon>Anopheles</taxon>
    </lineage>
</organism>
<dbReference type="Proteomes" id="UP000075884">
    <property type="component" value="Unassembled WGS sequence"/>
</dbReference>
<feature type="region of interest" description="Disordered" evidence="1">
    <location>
        <begin position="468"/>
        <end position="494"/>
    </location>
</feature>
<feature type="region of interest" description="Disordered" evidence="1">
    <location>
        <begin position="288"/>
        <end position="331"/>
    </location>
</feature>